<keyword evidence="1" id="KW-0732">Signal</keyword>
<name>A0ABW5LZ98_9BACT</name>
<evidence type="ECO:0000313" key="3">
    <source>
        <dbReference type="Proteomes" id="UP001597469"/>
    </source>
</evidence>
<accession>A0ABW5LZ98</accession>
<organism evidence="2 3">
    <name type="scientific">Spirosoma soli</name>
    <dbReference type="NCBI Taxonomy" id="1770529"/>
    <lineage>
        <taxon>Bacteria</taxon>
        <taxon>Pseudomonadati</taxon>
        <taxon>Bacteroidota</taxon>
        <taxon>Cytophagia</taxon>
        <taxon>Cytophagales</taxon>
        <taxon>Cytophagaceae</taxon>
        <taxon>Spirosoma</taxon>
    </lineage>
</organism>
<keyword evidence="3" id="KW-1185">Reference proteome</keyword>
<gene>
    <name evidence="2" type="ORF">ACFSUS_00810</name>
</gene>
<reference evidence="3" key="1">
    <citation type="journal article" date="2019" name="Int. J. Syst. Evol. Microbiol.">
        <title>The Global Catalogue of Microorganisms (GCM) 10K type strain sequencing project: providing services to taxonomists for standard genome sequencing and annotation.</title>
        <authorList>
            <consortium name="The Broad Institute Genomics Platform"/>
            <consortium name="The Broad Institute Genome Sequencing Center for Infectious Disease"/>
            <person name="Wu L."/>
            <person name="Ma J."/>
        </authorList>
    </citation>
    <scope>NUCLEOTIDE SEQUENCE [LARGE SCALE GENOMIC DNA]</scope>
    <source>
        <strain evidence="3">KCTC 42805</strain>
    </source>
</reference>
<feature type="chain" id="PRO_5045419481" evidence="1">
    <location>
        <begin position="21"/>
        <end position="442"/>
    </location>
</feature>
<dbReference type="InterPro" id="IPR025366">
    <property type="entry name" value="DUF4270"/>
</dbReference>
<proteinExistence type="predicted"/>
<protein>
    <submittedName>
        <fullName evidence="2">DUF4270 family protein</fullName>
    </submittedName>
</protein>
<dbReference type="RefSeq" id="WP_381517713.1">
    <property type="nucleotide sequence ID" value="NZ_JBHULN010000001.1"/>
</dbReference>
<dbReference type="EMBL" id="JBHULN010000001">
    <property type="protein sequence ID" value="MFD2569151.1"/>
    <property type="molecule type" value="Genomic_DNA"/>
</dbReference>
<dbReference type="PROSITE" id="PS51257">
    <property type="entry name" value="PROKAR_LIPOPROTEIN"/>
    <property type="match status" value="1"/>
</dbReference>
<dbReference type="Proteomes" id="UP001597469">
    <property type="component" value="Unassembled WGS sequence"/>
</dbReference>
<dbReference type="Pfam" id="PF14092">
    <property type="entry name" value="DUF4270"/>
    <property type="match status" value="1"/>
</dbReference>
<comment type="caution">
    <text evidence="2">The sequence shown here is derived from an EMBL/GenBank/DDBJ whole genome shotgun (WGS) entry which is preliminary data.</text>
</comment>
<evidence type="ECO:0000313" key="2">
    <source>
        <dbReference type="EMBL" id="MFD2569151.1"/>
    </source>
</evidence>
<sequence>MGRYRCIGLLVVLISIVISACQSGDLDVGQSVINPNELQVQSIDSVTIQTSTVIIPDSFVTSADSSILVGQWTDAQTGQLLAQGFTSVDYVTNDLDQTIDNTRSDVRLDSLVLELGYSFAYGDTASLFELGVYRLKTPLTTGQLYYNTNTAPYEANPLLTKTVVLHPGSGTRQIRFPIANDLAQSFFAKLVSGDINDATTLSEFWPGFAFVGKSTANSFAGFSTTSALTGLRLYYHTTDLDRTALSVRFPITSTHFSQLRSIGNGSLNALQQRSDQISSTATNHTTFVALGSSLCTRIELPYLGQFDKPEQFAGLNSAILVIEPIRRNLSDNTSPPSLLALYTTNSQNEILGSVPATATGGSAAVAAYSYDPNALELSDSYKFDLTKYISQIIRREIPNRPLLLTNPAGQSDLRTLIQRVTLGDQNRSTDRIRLRLLMTSGT</sequence>
<evidence type="ECO:0000256" key="1">
    <source>
        <dbReference type="SAM" id="SignalP"/>
    </source>
</evidence>
<feature type="signal peptide" evidence="1">
    <location>
        <begin position="1"/>
        <end position="20"/>
    </location>
</feature>